<feature type="region of interest" description="Disordered" evidence="1">
    <location>
        <begin position="55"/>
        <end position="92"/>
    </location>
</feature>
<dbReference type="SUPFAM" id="SSF53254">
    <property type="entry name" value="Phosphoglycerate mutase-like"/>
    <property type="match status" value="1"/>
</dbReference>
<dbReference type="InterPro" id="IPR013078">
    <property type="entry name" value="His_Pase_superF_clade-1"/>
</dbReference>
<sequence length="339" mass="38048">MEQSLVAILTSLELQVFQPSLERLGVASCEDIAVLQDGDLLQAGLSLVQTRKLQKRAKETVPSSEPDGQVDEPSRKRRSPHEETTEPTASRARCGSFRAVLSTGKGPRRLIFIRHGESEGNVNRKLTATVPDHNLHLTERGRQQAIEAGVKLKALLGDGSLRCICSPYVRARETLNGVLRAWGSQPWPCQEDVRLREQEFGNYDAPDIKEKHKEKARFGAFYYRFTDGESLADCYDRAWSFLESLRRSFQAETAENLLVVGHGNMLVVLLMCLFQIKVSEFASIRPLENGEFAVCERAEEMCYTWPSVELRREGPEAVEIWDGDPASRLLSHESADDSA</sequence>
<dbReference type="InterPro" id="IPR052765">
    <property type="entry name" value="PGM-Related"/>
</dbReference>
<dbReference type="PANTHER" id="PTHR46192">
    <property type="entry name" value="BROAD-RANGE ACID PHOSPHATASE DET1"/>
    <property type="match status" value="1"/>
</dbReference>
<evidence type="ECO:0000313" key="3">
    <source>
        <dbReference type="Proteomes" id="UP001642484"/>
    </source>
</evidence>
<accession>A0ABP0HX39</accession>
<name>A0ABP0HX39_9DINO</name>
<gene>
    <name evidence="2" type="ORF">CCMP2556_LOCUS3546</name>
</gene>
<dbReference type="Proteomes" id="UP001642484">
    <property type="component" value="Unassembled WGS sequence"/>
</dbReference>
<reference evidence="2 3" key="1">
    <citation type="submission" date="2024-02" db="EMBL/GenBank/DDBJ databases">
        <authorList>
            <person name="Chen Y."/>
            <person name="Shah S."/>
            <person name="Dougan E. K."/>
            <person name="Thang M."/>
            <person name="Chan C."/>
        </authorList>
    </citation>
    <scope>NUCLEOTIDE SEQUENCE [LARGE SCALE GENOMIC DNA]</scope>
</reference>
<evidence type="ECO:0000313" key="2">
    <source>
        <dbReference type="EMBL" id="CAK8994191.1"/>
    </source>
</evidence>
<dbReference type="Pfam" id="PF00300">
    <property type="entry name" value="His_Phos_1"/>
    <property type="match status" value="1"/>
</dbReference>
<protein>
    <submittedName>
        <fullName evidence="2">Uncharacterized protein</fullName>
    </submittedName>
</protein>
<comment type="caution">
    <text evidence="2">The sequence shown here is derived from an EMBL/GenBank/DDBJ whole genome shotgun (WGS) entry which is preliminary data.</text>
</comment>
<dbReference type="CDD" id="cd07067">
    <property type="entry name" value="HP_PGM_like"/>
    <property type="match status" value="1"/>
</dbReference>
<evidence type="ECO:0000256" key="1">
    <source>
        <dbReference type="SAM" id="MobiDB-lite"/>
    </source>
</evidence>
<proteinExistence type="predicted"/>
<keyword evidence="3" id="KW-1185">Reference proteome</keyword>
<dbReference type="EMBL" id="CAXAMN010001414">
    <property type="protein sequence ID" value="CAK8994191.1"/>
    <property type="molecule type" value="Genomic_DNA"/>
</dbReference>
<dbReference type="InterPro" id="IPR029033">
    <property type="entry name" value="His_PPase_superfam"/>
</dbReference>
<dbReference type="SMART" id="SM00855">
    <property type="entry name" value="PGAM"/>
    <property type="match status" value="1"/>
</dbReference>
<organism evidence="2 3">
    <name type="scientific">Durusdinium trenchii</name>
    <dbReference type="NCBI Taxonomy" id="1381693"/>
    <lineage>
        <taxon>Eukaryota</taxon>
        <taxon>Sar</taxon>
        <taxon>Alveolata</taxon>
        <taxon>Dinophyceae</taxon>
        <taxon>Suessiales</taxon>
        <taxon>Symbiodiniaceae</taxon>
        <taxon>Durusdinium</taxon>
    </lineage>
</organism>
<dbReference type="Gene3D" id="3.40.50.1240">
    <property type="entry name" value="Phosphoglycerate mutase-like"/>
    <property type="match status" value="1"/>
</dbReference>